<proteinExistence type="predicted"/>
<evidence type="ECO:0000313" key="2">
    <source>
        <dbReference type="Proteomes" id="UP000005561"/>
    </source>
</evidence>
<accession>C6LD86</accession>
<comment type="caution">
    <text evidence="1">The sequence shown here is derived from an EMBL/GenBank/DDBJ whole genome shotgun (WGS) entry which is preliminary data.</text>
</comment>
<evidence type="ECO:0000313" key="1">
    <source>
        <dbReference type="EMBL" id="EET61320.1"/>
    </source>
</evidence>
<reference evidence="1" key="1">
    <citation type="submission" date="2009-07" db="EMBL/GenBank/DDBJ databases">
        <authorList>
            <person name="Weinstock G."/>
            <person name="Sodergren E."/>
            <person name="Clifton S."/>
            <person name="Fulton L."/>
            <person name="Fulton B."/>
            <person name="Courtney L."/>
            <person name="Fronick C."/>
            <person name="Harrison M."/>
            <person name="Strong C."/>
            <person name="Farmer C."/>
            <person name="Delahaunty K."/>
            <person name="Markovic C."/>
            <person name="Hall O."/>
            <person name="Minx P."/>
            <person name="Tomlinson C."/>
            <person name="Mitreva M."/>
            <person name="Nelson J."/>
            <person name="Hou S."/>
            <person name="Wollam A."/>
            <person name="Pepin K.H."/>
            <person name="Johnson M."/>
            <person name="Bhonagiri V."/>
            <person name="Nash W.E."/>
            <person name="Warren W."/>
            <person name="Chinwalla A."/>
            <person name="Mardis E.R."/>
            <person name="Wilson R.K."/>
        </authorList>
    </citation>
    <scope>NUCLEOTIDE SEQUENCE [LARGE SCALE GENOMIC DNA]</scope>
    <source>
        <strain evidence="1">DSM 14469</strain>
    </source>
</reference>
<keyword evidence="2" id="KW-1185">Reference proteome</keyword>
<protein>
    <submittedName>
        <fullName evidence="1">Uncharacterized protein</fullName>
    </submittedName>
</protein>
<gene>
    <name evidence="1" type="ORF">BRYFOR_06495</name>
</gene>
<sequence length="63" mass="7139">MTGFFFSPEGGFIEDSCPSLTTEYFFRYILNSAAPVLFVNVLEAQGRFFVSGLIWPQHKNNIS</sequence>
<dbReference type="Proteomes" id="UP000005561">
    <property type="component" value="Unassembled WGS sequence"/>
</dbReference>
<dbReference type="AlphaFoldDB" id="C6LD86"/>
<dbReference type="EMBL" id="ACCL02000006">
    <property type="protein sequence ID" value="EET61320.1"/>
    <property type="molecule type" value="Genomic_DNA"/>
</dbReference>
<name>C6LD86_9FIRM</name>
<organism evidence="1 2">
    <name type="scientific">Marvinbryantia formatexigens DSM 14469</name>
    <dbReference type="NCBI Taxonomy" id="478749"/>
    <lineage>
        <taxon>Bacteria</taxon>
        <taxon>Bacillati</taxon>
        <taxon>Bacillota</taxon>
        <taxon>Clostridia</taxon>
        <taxon>Lachnospirales</taxon>
        <taxon>Lachnospiraceae</taxon>
        <taxon>Marvinbryantia</taxon>
    </lineage>
</organism>